<keyword evidence="2" id="KW-0808">Transferase</keyword>
<comment type="caution">
    <text evidence="2">The sequence shown here is derived from an EMBL/GenBank/DDBJ whole genome shotgun (WGS) entry which is preliminary data.</text>
</comment>
<feature type="domain" description="Histidine kinase" evidence="1">
    <location>
        <begin position="179"/>
        <end position="388"/>
    </location>
</feature>
<dbReference type="GO" id="GO:0000155">
    <property type="term" value="F:phosphorelay sensor kinase activity"/>
    <property type="evidence" value="ECO:0007669"/>
    <property type="project" value="TreeGrafter"/>
</dbReference>
<dbReference type="Proteomes" id="UP000306416">
    <property type="component" value="Unassembled WGS sequence"/>
</dbReference>
<evidence type="ECO:0000313" key="2">
    <source>
        <dbReference type="EMBL" id="TGU70315.1"/>
    </source>
</evidence>
<gene>
    <name evidence="2" type="ORF">E4633_19195</name>
</gene>
<proteinExistence type="predicted"/>
<dbReference type="SUPFAM" id="SSF55874">
    <property type="entry name" value="ATPase domain of HSP90 chaperone/DNA topoisomerase II/histidine kinase"/>
    <property type="match status" value="1"/>
</dbReference>
<accession>A0A4S1CAJ0</accession>
<dbReference type="GO" id="GO:0005886">
    <property type="term" value="C:plasma membrane"/>
    <property type="evidence" value="ECO:0007669"/>
    <property type="project" value="TreeGrafter"/>
</dbReference>
<keyword evidence="3" id="KW-1185">Reference proteome</keyword>
<dbReference type="PANTHER" id="PTHR45569:SF1">
    <property type="entry name" value="SENSOR PROTEIN KDPD"/>
    <property type="match status" value="1"/>
</dbReference>
<name>A0A4S1CAJ0_9BACT</name>
<keyword evidence="2" id="KW-0418">Kinase</keyword>
<dbReference type="InterPro" id="IPR052023">
    <property type="entry name" value="Histidine_kinase_KdpD"/>
</dbReference>
<dbReference type="PANTHER" id="PTHR45569">
    <property type="entry name" value="SENSOR PROTEIN KDPD"/>
    <property type="match status" value="1"/>
</dbReference>
<dbReference type="EMBL" id="SRSC01000005">
    <property type="protein sequence ID" value="TGU70315.1"/>
    <property type="molecule type" value="Genomic_DNA"/>
</dbReference>
<reference evidence="2 3" key="1">
    <citation type="submission" date="2019-04" db="EMBL/GenBank/DDBJ databases">
        <title>Geobacter oryzae sp. nov., ferric-reducing bacteria isolated from paddy soil.</title>
        <authorList>
            <person name="Xu Z."/>
            <person name="Masuda Y."/>
            <person name="Itoh H."/>
            <person name="Senoo K."/>
        </authorList>
    </citation>
    <scope>NUCLEOTIDE SEQUENCE [LARGE SCALE GENOMIC DNA]</scope>
    <source>
        <strain evidence="2 3">Red111</strain>
    </source>
</reference>
<dbReference type="AlphaFoldDB" id="A0A4S1CAJ0"/>
<evidence type="ECO:0000313" key="3">
    <source>
        <dbReference type="Proteomes" id="UP000306416"/>
    </source>
</evidence>
<evidence type="ECO:0000259" key="1">
    <source>
        <dbReference type="PROSITE" id="PS50109"/>
    </source>
</evidence>
<dbReference type="RefSeq" id="WP_135872752.1">
    <property type="nucleotide sequence ID" value="NZ_SRSC01000005.1"/>
</dbReference>
<dbReference type="InterPro" id="IPR005467">
    <property type="entry name" value="His_kinase_dom"/>
</dbReference>
<dbReference type="SMART" id="SM00387">
    <property type="entry name" value="HATPase_c"/>
    <property type="match status" value="1"/>
</dbReference>
<dbReference type="InterPro" id="IPR003594">
    <property type="entry name" value="HATPase_dom"/>
</dbReference>
<dbReference type="Gene3D" id="3.30.565.10">
    <property type="entry name" value="Histidine kinase-like ATPase, C-terminal domain"/>
    <property type="match status" value="1"/>
</dbReference>
<dbReference type="InterPro" id="IPR036890">
    <property type="entry name" value="HATPase_C_sf"/>
</dbReference>
<dbReference type="PROSITE" id="PS50109">
    <property type="entry name" value="HIS_KIN"/>
    <property type="match status" value="1"/>
</dbReference>
<sequence>MPDDTSSKKRKDTFTHYAPAFRQSADELVWDIEEVVNSPLVSGLMSIANGLFAVLNKHRQVVALNDEFLKLMGIDDPKLAIGLRPGEYVACVHSCETAGGCGTSKYCSTCGAAISIMTAIDTLQPQERTCAITVDRDHKQADIYFNVRSCPIFVNEKVYILLFMQDITLQQSKECLDRAFFHDINNILCGLLGKSELLALESTSQSNRVTELHRIVIRIAQEIAIQDSLTKAINSAYKPLYTDECLNDFLHEIEQIFSDHPLTASKRLEIIYCSDAITITSDFSLLTRVVVNMITNALEAISHEDKVTLWTTPHQNAISFNVWNPGTIPQEVAQRIFQRNFSTKGNIGRGMGTYSMKLFGEQILGGSVEFITSASDGTTFTYTLPMSPLE</sequence>
<dbReference type="Pfam" id="PF02518">
    <property type="entry name" value="HATPase_c"/>
    <property type="match status" value="1"/>
</dbReference>
<organism evidence="2 3">
    <name type="scientific">Geomonas terrae</name>
    <dbReference type="NCBI Taxonomy" id="2562681"/>
    <lineage>
        <taxon>Bacteria</taxon>
        <taxon>Pseudomonadati</taxon>
        <taxon>Thermodesulfobacteriota</taxon>
        <taxon>Desulfuromonadia</taxon>
        <taxon>Geobacterales</taxon>
        <taxon>Geobacteraceae</taxon>
        <taxon>Geomonas</taxon>
    </lineage>
</organism>
<protein>
    <submittedName>
        <fullName evidence="2">Sensor histidine kinase</fullName>
    </submittedName>
</protein>